<gene>
    <name evidence="1" type="ORF">Rhe02_26530</name>
</gene>
<dbReference type="InterPro" id="IPR032710">
    <property type="entry name" value="NTF2-like_dom_sf"/>
</dbReference>
<organism evidence="1 2">
    <name type="scientific">Rhizocola hellebori</name>
    <dbReference type="NCBI Taxonomy" id="1392758"/>
    <lineage>
        <taxon>Bacteria</taxon>
        <taxon>Bacillati</taxon>
        <taxon>Actinomycetota</taxon>
        <taxon>Actinomycetes</taxon>
        <taxon>Micromonosporales</taxon>
        <taxon>Micromonosporaceae</taxon>
        <taxon>Rhizocola</taxon>
    </lineage>
</organism>
<comment type="caution">
    <text evidence="1">The sequence shown here is derived from an EMBL/GenBank/DDBJ whole genome shotgun (WGS) entry which is preliminary data.</text>
</comment>
<keyword evidence="2" id="KW-1185">Reference proteome</keyword>
<dbReference type="GO" id="GO:0030638">
    <property type="term" value="P:polyketide metabolic process"/>
    <property type="evidence" value="ECO:0007669"/>
    <property type="project" value="InterPro"/>
</dbReference>
<dbReference type="EMBL" id="BONY01000013">
    <property type="protein sequence ID" value="GIH04586.1"/>
    <property type="molecule type" value="Genomic_DNA"/>
</dbReference>
<dbReference type="Gene3D" id="3.10.450.50">
    <property type="match status" value="1"/>
</dbReference>
<evidence type="ECO:0000313" key="1">
    <source>
        <dbReference type="EMBL" id="GIH04586.1"/>
    </source>
</evidence>
<evidence type="ECO:0008006" key="3">
    <source>
        <dbReference type="Google" id="ProtNLM"/>
    </source>
</evidence>
<proteinExistence type="predicted"/>
<dbReference type="InterPro" id="IPR009959">
    <property type="entry name" value="Cyclase_SnoaL-like"/>
</dbReference>
<dbReference type="Pfam" id="PF07366">
    <property type="entry name" value="SnoaL"/>
    <property type="match status" value="1"/>
</dbReference>
<reference evidence="1" key="1">
    <citation type="submission" date="2021-01" db="EMBL/GenBank/DDBJ databases">
        <title>Whole genome shotgun sequence of Rhizocola hellebori NBRC 109834.</title>
        <authorList>
            <person name="Komaki H."/>
            <person name="Tamura T."/>
        </authorList>
    </citation>
    <scope>NUCLEOTIDE SEQUENCE</scope>
    <source>
        <strain evidence="1">NBRC 109834</strain>
    </source>
</reference>
<dbReference type="RefSeq" id="WP_203908461.1">
    <property type="nucleotide sequence ID" value="NZ_BONY01000013.1"/>
</dbReference>
<name>A0A8J3VFZ7_9ACTN</name>
<dbReference type="Proteomes" id="UP000612899">
    <property type="component" value="Unassembled WGS sequence"/>
</dbReference>
<dbReference type="AlphaFoldDB" id="A0A8J3VFZ7"/>
<protein>
    <recommendedName>
        <fullName evidence="3">Ester cyclase</fullName>
    </recommendedName>
</protein>
<accession>A0A8J3VFZ7</accession>
<sequence length="134" mass="14707">MALEVVRRLVGQVWNGGQLDLLPELFTDPFDHGGRQDTVAGLRQWHIDEALTWANSRYEIVDEVAGGDRVALRWQATARQVGPWGPVAPTGREVTWAGVHFFTVQAGRITGMWAMGDVFGKAMQLGAQIVPPNG</sequence>
<dbReference type="SUPFAM" id="SSF54427">
    <property type="entry name" value="NTF2-like"/>
    <property type="match status" value="1"/>
</dbReference>
<evidence type="ECO:0000313" key="2">
    <source>
        <dbReference type="Proteomes" id="UP000612899"/>
    </source>
</evidence>